<dbReference type="Gene3D" id="1.20.1220.20">
    <property type="entry name" value="Uncharcterised protein PF01724"/>
    <property type="match status" value="1"/>
</dbReference>
<comment type="caution">
    <text evidence="1">The sequence shown here is derived from an EMBL/GenBank/DDBJ whole genome shotgun (WGS) entry which is preliminary data.</text>
</comment>
<proteinExistence type="predicted"/>
<dbReference type="Pfam" id="PF01724">
    <property type="entry name" value="DUF29"/>
    <property type="match status" value="1"/>
</dbReference>
<dbReference type="AlphaFoldDB" id="A0A941JUH7"/>
<sequence length="173" mass="20166">MTQELMELRNSIVEARYTDALALVDELEEMSKKAIIRNIESFLVRLLIHLIKNQVELRLTNSWVASISDSLLQIKKLNLKDNKNSYYIKQDEWESYLNKAYAAAIRPANVEVRGGSLTPTQLKEMVNKRELMIRTKDLLLLTYNFEEEELPDIIDTHLAQYPGGKDWLEGRRL</sequence>
<name>A0A941JUH7_9CHRO</name>
<gene>
    <name evidence="1" type="ORF">DSM107014_02410</name>
</gene>
<evidence type="ECO:0000313" key="1">
    <source>
        <dbReference type="EMBL" id="MBR8826750.1"/>
    </source>
</evidence>
<accession>A0A941JUH7</accession>
<reference evidence="1" key="1">
    <citation type="submission" date="2021-02" db="EMBL/GenBank/DDBJ databases">
        <title>Metagenome analyses of Stigonema ocellatum DSM 106950, Chlorogloea purpurea SAG 13.99 and Gomphosphaeria aponina DSM 107014.</title>
        <authorList>
            <person name="Marter P."/>
            <person name="Huang S."/>
        </authorList>
    </citation>
    <scope>NUCLEOTIDE SEQUENCE</scope>
    <source>
        <strain evidence="1">JP213</strain>
    </source>
</reference>
<dbReference type="PANTHER" id="PTHR34235:SF1">
    <property type="entry name" value="SLR0416 PROTEIN"/>
    <property type="match status" value="1"/>
</dbReference>
<evidence type="ECO:0000313" key="2">
    <source>
        <dbReference type="Proteomes" id="UP000767446"/>
    </source>
</evidence>
<dbReference type="Proteomes" id="UP000767446">
    <property type="component" value="Unassembled WGS sequence"/>
</dbReference>
<organism evidence="1 2">
    <name type="scientific">Gomphosphaeria aponina SAG 52.96 = DSM 107014</name>
    <dbReference type="NCBI Taxonomy" id="1521640"/>
    <lineage>
        <taxon>Bacteria</taxon>
        <taxon>Bacillati</taxon>
        <taxon>Cyanobacteriota</taxon>
        <taxon>Cyanophyceae</taxon>
        <taxon>Oscillatoriophycideae</taxon>
        <taxon>Chroococcales</taxon>
        <taxon>Gomphosphaeriaceae</taxon>
        <taxon>Gomphosphaeria</taxon>
    </lineage>
</organism>
<dbReference type="InterPro" id="IPR002636">
    <property type="entry name" value="DUF29"/>
</dbReference>
<dbReference type="PANTHER" id="PTHR34235">
    <property type="entry name" value="SLR1203 PROTEIN-RELATED"/>
    <property type="match status" value="1"/>
</dbReference>
<dbReference type="EMBL" id="JADQBC010000010">
    <property type="protein sequence ID" value="MBR8826750.1"/>
    <property type="molecule type" value="Genomic_DNA"/>
</dbReference>
<protein>
    <submittedName>
        <fullName evidence="1">DUF29 family protein</fullName>
    </submittedName>
</protein>